<dbReference type="InterPro" id="IPR052529">
    <property type="entry name" value="Bact_Transport_Assoc"/>
</dbReference>
<feature type="transmembrane region" description="Helical" evidence="1">
    <location>
        <begin position="275"/>
        <end position="294"/>
    </location>
</feature>
<dbReference type="Proteomes" id="UP000602198">
    <property type="component" value="Unassembled WGS sequence"/>
</dbReference>
<feature type="transmembrane region" description="Helical" evidence="1">
    <location>
        <begin position="12"/>
        <end position="29"/>
    </location>
</feature>
<keyword evidence="1" id="KW-0812">Transmembrane</keyword>
<feature type="transmembrane region" description="Helical" evidence="1">
    <location>
        <begin position="80"/>
        <end position="99"/>
    </location>
</feature>
<dbReference type="RefSeq" id="WP_201956881.1">
    <property type="nucleotide sequence ID" value="NZ_JAERRJ010000018.1"/>
</dbReference>
<name>A0ABS1MHY6_9NOCA</name>
<evidence type="ECO:0000259" key="2">
    <source>
        <dbReference type="Pfam" id="PF04235"/>
    </source>
</evidence>
<accession>A0ABS1MHY6</accession>
<gene>
    <name evidence="3" type="ORF">JK358_35175</name>
</gene>
<evidence type="ECO:0000313" key="3">
    <source>
        <dbReference type="EMBL" id="MBL1079660.1"/>
    </source>
</evidence>
<evidence type="ECO:0000256" key="1">
    <source>
        <dbReference type="SAM" id="Phobius"/>
    </source>
</evidence>
<reference evidence="3 4" key="1">
    <citation type="submission" date="2021-01" db="EMBL/GenBank/DDBJ databases">
        <title>WGS of actinomycetes isolated from Thailand.</title>
        <authorList>
            <person name="Thawai C."/>
        </authorList>
    </citation>
    <scope>NUCLEOTIDE SEQUENCE [LARGE SCALE GENOMIC DNA]</scope>
    <source>
        <strain evidence="3 4">LPG 2</strain>
    </source>
</reference>
<feature type="transmembrane region" description="Helical" evidence="1">
    <location>
        <begin position="150"/>
        <end position="167"/>
    </location>
</feature>
<feature type="domain" description="DUF418" evidence="2">
    <location>
        <begin position="197"/>
        <end position="312"/>
    </location>
</feature>
<dbReference type="Pfam" id="PF04235">
    <property type="entry name" value="DUF418"/>
    <property type="match status" value="1"/>
</dbReference>
<proteinExistence type="predicted"/>
<dbReference type="InterPro" id="IPR007349">
    <property type="entry name" value="DUF418"/>
</dbReference>
<protein>
    <submittedName>
        <fullName evidence="3">DUF418 domain-containing protein</fullName>
    </submittedName>
</protein>
<feature type="transmembrane region" description="Helical" evidence="1">
    <location>
        <begin position="49"/>
        <end position="68"/>
    </location>
</feature>
<sequence length="351" mass="36984">MRRIPSLDILRGFALCGILFVNAPAMLRLSTTPNGTVDPVVRWLEFGVYHRFFPLFSVLFGIGFALMWQSARRRTASPRLVLLRRILALGVLGVLHQLLQPGEALLPYAIVALTLLLPATFLPTRWAVPATAAVGGVCTVAAVTVGSGPLMVPGLFLLGFAAGTAELPRRVEQAGSWVPPLLLALLTPAAVVAVMWQSTHPGASVGAGLLLAAVYACAVSMLVHTRSGVIGGALTALGRTALTNYLAATLIVVAVRVVAEPLGLGSEDDGAWDRTLVLCAIILALQATVSMLWLKRFDQGPVEWLVRRLTWAGAAPAADMPRAEAEIGGERTVAAEAANSALSQPVTVSRI</sequence>
<dbReference type="PANTHER" id="PTHR30590:SF3">
    <property type="entry name" value="HYPOTHETICAL MEMBRANE SPANNING PROTEIN"/>
    <property type="match status" value="1"/>
</dbReference>
<feature type="transmembrane region" description="Helical" evidence="1">
    <location>
        <begin position="174"/>
        <end position="196"/>
    </location>
</feature>
<evidence type="ECO:0000313" key="4">
    <source>
        <dbReference type="Proteomes" id="UP000602198"/>
    </source>
</evidence>
<feature type="transmembrane region" description="Helical" evidence="1">
    <location>
        <begin position="236"/>
        <end position="255"/>
    </location>
</feature>
<dbReference type="EMBL" id="JAERRJ010000018">
    <property type="protein sequence ID" value="MBL1079660.1"/>
    <property type="molecule type" value="Genomic_DNA"/>
</dbReference>
<comment type="caution">
    <text evidence="3">The sequence shown here is derived from an EMBL/GenBank/DDBJ whole genome shotgun (WGS) entry which is preliminary data.</text>
</comment>
<keyword evidence="4" id="KW-1185">Reference proteome</keyword>
<feature type="transmembrane region" description="Helical" evidence="1">
    <location>
        <begin position="202"/>
        <end position="224"/>
    </location>
</feature>
<organism evidence="3 4">
    <name type="scientific">Nocardia acididurans</name>
    <dbReference type="NCBI Taxonomy" id="2802282"/>
    <lineage>
        <taxon>Bacteria</taxon>
        <taxon>Bacillati</taxon>
        <taxon>Actinomycetota</taxon>
        <taxon>Actinomycetes</taxon>
        <taxon>Mycobacteriales</taxon>
        <taxon>Nocardiaceae</taxon>
        <taxon>Nocardia</taxon>
    </lineage>
</organism>
<keyword evidence="1" id="KW-1133">Transmembrane helix</keyword>
<dbReference type="PANTHER" id="PTHR30590">
    <property type="entry name" value="INNER MEMBRANE PROTEIN"/>
    <property type="match status" value="1"/>
</dbReference>
<keyword evidence="1" id="KW-0472">Membrane</keyword>